<reference evidence="2 3" key="1">
    <citation type="submission" date="2019-01" db="EMBL/GenBank/DDBJ databases">
        <title>Genome sequences of Streptomyces and Rhizobium isolates collected from root and soil.</title>
        <authorList>
            <person name="Chhettri S."/>
            <person name="Sevigny J.L."/>
            <person name="Sen A."/>
            <person name="Ennis N."/>
            <person name="Tisa L."/>
        </authorList>
    </citation>
    <scope>NUCLEOTIDE SEQUENCE [LARGE SCALE GENOMIC DNA]</scope>
    <source>
        <strain evidence="2 3">San01</strain>
    </source>
</reference>
<proteinExistence type="predicted"/>
<comment type="caution">
    <text evidence="2">The sequence shown here is derived from an EMBL/GenBank/DDBJ whole genome shotgun (WGS) entry which is preliminary data.</text>
</comment>
<evidence type="ECO:0000256" key="1">
    <source>
        <dbReference type="SAM" id="Phobius"/>
    </source>
</evidence>
<dbReference type="EMBL" id="RZYA01000002">
    <property type="protein sequence ID" value="RVU28026.1"/>
    <property type="molecule type" value="Genomic_DNA"/>
</dbReference>
<keyword evidence="1" id="KW-1133">Transmembrane helix</keyword>
<keyword evidence="1" id="KW-0472">Membrane</keyword>
<sequence>MRAPKAVEQRCWRWRSNPLRRHDDVVETWIVLVTWIVIALGGVFVGLITAQAAGASFTQLRNDRHTAQAVLVESTAHAARAGRADVYGHVWAQVRWKASDGSVHTGSAPVDSRLKVGSPVTVWVNGHGQITDNPPATGEAAVEAGTLGAGAAAAFGGVVFAAGRLARWRLDQRRYDQWAREWEQVEPGWGRRMT</sequence>
<evidence type="ECO:0000313" key="3">
    <source>
        <dbReference type="Proteomes" id="UP000283128"/>
    </source>
</evidence>
<dbReference type="PANTHER" id="PTHR42305:SF1">
    <property type="entry name" value="MEMBRANE PROTEIN RV1733C-RELATED"/>
    <property type="match status" value="1"/>
</dbReference>
<dbReference type="AlphaFoldDB" id="A0A437Q0J4"/>
<dbReference type="PANTHER" id="PTHR42305">
    <property type="entry name" value="MEMBRANE PROTEIN RV1733C-RELATED"/>
    <property type="match status" value="1"/>
</dbReference>
<organism evidence="2 3">
    <name type="scientific">Streptomyces antnestii</name>
    <dbReference type="NCBI Taxonomy" id="2494256"/>
    <lineage>
        <taxon>Bacteria</taxon>
        <taxon>Bacillati</taxon>
        <taxon>Actinomycetota</taxon>
        <taxon>Actinomycetes</taxon>
        <taxon>Kitasatosporales</taxon>
        <taxon>Streptomycetaceae</taxon>
        <taxon>Streptomyces</taxon>
    </lineage>
</organism>
<feature type="transmembrane region" description="Helical" evidence="1">
    <location>
        <begin position="29"/>
        <end position="54"/>
    </location>
</feature>
<dbReference type="OrthoDB" id="4213157at2"/>
<keyword evidence="1" id="KW-0812">Transmembrane</keyword>
<gene>
    <name evidence="2" type="ORF">EOT10_07120</name>
</gene>
<name>A0A437Q0J4_9ACTN</name>
<dbReference type="Proteomes" id="UP000283128">
    <property type="component" value="Unassembled WGS sequence"/>
</dbReference>
<accession>A0A437Q0J4</accession>
<dbReference type="RefSeq" id="WP_127827181.1">
    <property type="nucleotide sequence ID" value="NZ_RZYA01000002.1"/>
</dbReference>
<keyword evidence="3" id="KW-1185">Reference proteome</keyword>
<protein>
    <submittedName>
        <fullName evidence="2">Uncharacterized protein</fullName>
    </submittedName>
</protein>
<dbReference type="InterPro" id="IPR039708">
    <property type="entry name" value="MT1774/Rv1733c-like"/>
</dbReference>
<evidence type="ECO:0000313" key="2">
    <source>
        <dbReference type="EMBL" id="RVU28026.1"/>
    </source>
</evidence>